<keyword evidence="4 5" id="KW-0274">FAD</keyword>
<dbReference type="PANTHER" id="PTHR43884">
    <property type="entry name" value="ACYL-COA DEHYDROGENASE"/>
    <property type="match status" value="1"/>
</dbReference>
<evidence type="ECO:0000256" key="5">
    <source>
        <dbReference type="RuleBase" id="RU362125"/>
    </source>
</evidence>
<gene>
    <name evidence="9" type="ORF">IDM40_03205</name>
</gene>
<dbReference type="InterPro" id="IPR009075">
    <property type="entry name" value="AcylCo_DH/oxidase_C"/>
</dbReference>
<evidence type="ECO:0000259" key="8">
    <source>
        <dbReference type="Pfam" id="PF02771"/>
    </source>
</evidence>
<keyword evidence="10" id="KW-1185">Reference proteome</keyword>
<evidence type="ECO:0000256" key="2">
    <source>
        <dbReference type="ARBA" id="ARBA00009347"/>
    </source>
</evidence>
<dbReference type="InterPro" id="IPR046373">
    <property type="entry name" value="Acyl-CoA_Oxase/DH_mid-dom_sf"/>
</dbReference>
<dbReference type="SUPFAM" id="SSF47203">
    <property type="entry name" value="Acyl-CoA dehydrogenase C-terminal domain-like"/>
    <property type="match status" value="1"/>
</dbReference>
<dbReference type="SUPFAM" id="SSF56645">
    <property type="entry name" value="Acyl-CoA dehydrogenase NM domain-like"/>
    <property type="match status" value="1"/>
</dbReference>
<dbReference type="InterPro" id="IPR013786">
    <property type="entry name" value="AcylCoA_DH/ox_N"/>
</dbReference>
<accession>A0ABR9P1M6</accession>
<comment type="caution">
    <text evidence="9">The sequence shown here is derived from an EMBL/GenBank/DDBJ whole genome shotgun (WGS) entry which is preliminary data.</text>
</comment>
<feature type="domain" description="Acyl-CoA dehydrogenase/oxidase C-terminal" evidence="6">
    <location>
        <begin position="259"/>
        <end position="403"/>
    </location>
</feature>
<dbReference type="InterPro" id="IPR009100">
    <property type="entry name" value="AcylCoA_DH/oxidase_NM_dom_sf"/>
</dbReference>
<dbReference type="Gene3D" id="1.10.540.10">
    <property type="entry name" value="Acyl-CoA dehydrogenase/oxidase, N-terminal domain"/>
    <property type="match status" value="1"/>
</dbReference>
<proteinExistence type="inferred from homology"/>
<dbReference type="RefSeq" id="WP_193120365.1">
    <property type="nucleotide sequence ID" value="NZ_JADBGI010000002.1"/>
</dbReference>
<evidence type="ECO:0000259" key="6">
    <source>
        <dbReference type="Pfam" id="PF00441"/>
    </source>
</evidence>
<dbReference type="Gene3D" id="1.20.140.10">
    <property type="entry name" value="Butyryl-CoA Dehydrogenase, subunit A, domain 3"/>
    <property type="match status" value="1"/>
</dbReference>
<dbReference type="PANTHER" id="PTHR43884:SF12">
    <property type="entry name" value="ISOVALERYL-COA DEHYDROGENASE, MITOCHONDRIAL-RELATED"/>
    <property type="match status" value="1"/>
</dbReference>
<protein>
    <submittedName>
        <fullName evidence="9">Acyl-CoA dehydrogenase family protein</fullName>
    </submittedName>
</protein>
<organism evidence="9 10">
    <name type="scientific">Nocardiopsis coralli</name>
    <dbReference type="NCBI Taxonomy" id="2772213"/>
    <lineage>
        <taxon>Bacteria</taxon>
        <taxon>Bacillati</taxon>
        <taxon>Actinomycetota</taxon>
        <taxon>Actinomycetes</taxon>
        <taxon>Streptosporangiales</taxon>
        <taxon>Nocardiopsidaceae</taxon>
        <taxon>Nocardiopsis</taxon>
    </lineage>
</organism>
<name>A0ABR9P1M6_9ACTN</name>
<evidence type="ECO:0000256" key="1">
    <source>
        <dbReference type="ARBA" id="ARBA00001974"/>
    </source>
</evidence>
<evidence type="ECO:0000313" key="10">
    <source>
        <dbReference type="Proteomes" id="UP000806528"/>
    </source>
</evidence>
<dbReference type="EMBL" id="JADBGI010000002">
    <property type="protein sequence ID" value="MBE2997719.1"/>
    <property type="molecule type" value="Genomic_DNA"/>
</dbReference>
<comment type="cofactor">
    <cofactor evidence="1 5">
        <name>FAD</name>
        <dbReference type="ChEBI" id="CHEBI:57692"/>
    </cofactor>
</comment>
<dbReference type="InterPro" id="IPR006091">
    <property type="entry name" value="Acyl-CoA_Oxase/DH_mid-dom"/>
</dbReference>
<dbReference type="Proteomes" id="UP000806528">
    <property type="component" value="Unassembled WGS sequence"/>
</dbReference>
<feature type="domain" description="Acyl-CoA oxidase/dehydrogenase middle" evidence="7">
    <location>
        <begin position="131"/>
        <end position="228"/>
    </location>
</feature>
<keyword evidence="3 5" id="KW-0285">Flavoprotein</keyword>
<keyword evidence="5" id="KW-0560">Oxidoreductase</keyword>
<reference evidence="9 10" key="1">
    <citation type="submission" date="2020-09" db="EMBL/GenBank/DDBJ databases">
        <title>Diversity and distribution of actinomycetes associated with coral in the coast of Hainan.</title>
        <authorList>
            <person name="Li F."/>
        </authorList>
    </citation>
    <scope>NUCLEOTIDE SEQUENCE [LARGE SCALE GENOMIC DNA]</scope>
    <source>
        <strain evidence="9 10">HNM0947</strain>
    </source>
</reference>
<dbReference type="InterPro" id="IPR037069">
    <property type="entry name" value="AcylCoA_DH/ox_N_sf"/>
</dbReference>
<evidence type="ECO:0000313" key="9">
    <source>
        <dbReference type="EMBL" id="MBE2997719.1"/>
    </source>
</evidence>
<evidence type="ECO:0000256" key="3">
    <source>
        <dbReference type="ARBA" id="ARBA00022630"/>
    </source>
</evidence>
<feature type="domain" description="Acyl-CoA dehydrogenase/oxidase N-terminal" evidence="8">
    <location>
        <begin position="15"/>
        <end position="120"/>
    </location>
</feature>
<dbReference type="Pfam" id="PF02770">
    <property type="entry name" value="Acyl-CoA_dh_M"/>
    <property type="match status" value="1"/>
</dbReference>
<dbReference type="Pfam" id="PF00441">
    <property type="entry name" value="Acyl-CoA_dh_1"/>
    <property type="match status" value="1"/>
</dbReference>
<dbReference type="Gene3D" id="2.40.110.10">
    <property type="entry name" value="Butyryl-CoA Dehydrogenase, subunit A, domain 2"/>
    <property type="match status" value="1"/>
</dbReference>
<dbReference type="Pfam" id="PF02771">
    <property type="entry name" value="Acyl-CoA_dh_N"/>
    <property type="match status" value="1"/>
</dbReference>
<comment type="similarity">
    <text evidence="2 5">Belongs to the acyl-CoA dehydrogenase family.</text>
</comment>
<sequence length="409" mass="44591">MSEGNAPGFSLELNEDVRDVRDWAHGFAKDVIRPAAAEWDEREETPWPVIQEAAKIGLYSLDFFANQWLEPSGLGIPVAFEELYWGDPGIALAITGSGLAAVSVAANGTQEQLMEWTPQMFGTADDVKLAAFCSSEPNAGSDVSAIKTRAVYDQAKDEWVLNGVKTWATNGGIADIHVVVASVEPEFGSRGQATFVIPPNTPGLSQGQKFAKHGIRASHTAEVILDDVRIPGSCLLGGKEKLDERLARAREGRRSKGQAAMKTFEASRPTVGAMAIGCARAAYEYALEYSTQREQFGKPIGDNQGVAFQLADMATRIDAARLLVWRAAWMARNDKDFDNAQGSMSKLYASETATFVTQNAVRILGGNGYTREYPVERWHRDATIFTIFEGASEIQKLIIGRQITGLPVR</sequence>
<evidence type="ECO:0000256" key="4">
    <source>
        <dbReference type="ARBA" id="ARBA00022827"/>
    </source>
</evidence>
<evidence type="ECO:0000259" key="7">
    <source>
        <dbReference type="Pfam" id="PF02770"/>
    </source>
</evidence>
<dbReference type="InterPro" id="IPR036250">
    <property type="entry name" value="AcylCo_DH-like_C"/>
</dbReference>